<keyword evidence="2" id="KW-1185">Reference proteome</keyword>
<accession>U4KT29</accession>
<evidence type="ECO:0000313" key="1">
    <source>
        <dbReference type="EMBL" id="CCV65969.1"/>
    </source>
</evidence>
<evidence type="ECO:0000313" key="2">
    <source>
        <dbReference type="Proteomes" id="UP000032737"/>
    </source>
</evidence>
<dbReference type="OrthoDB" id="384842at2"/>
<organism evidence="1 2">
    <name type="scientific">Acholeplasma brassicae</name>
    <dbReference type="NCBI Taxonomy" id="61635"/>
    <lineage>
        <taxon>Bacteria</taxon>
        <taxon>Bacillati</taxon>
        <taxon>Mycoplasmatota</taxon>
        <taxon>Mollicutes</taxon>
        <taxon>Acholeplasmatales</taxon>
        <taxon>Acholeplasmataceae</taxon>
        <taxon>Acholeplasma</taxon>
    </lineage>
</organism>
<dbReference type="EMBL" id="FO681348">
    <property type="protein sequence ID" value="CCV65969.1"/>
    <property type="molecule type" value="Genomic_DNA"/>
</dbReference>
<reference evidence="1 2" key="1">
    <citation type="journal article" date="2013" name="J. Mol. Microbiol. Biotechnol.">
        <title>Analysis of the Complete Genomes of Acholeplasma brassicae , A. palmae and A. laidlawii and Their Comparison to the Obligate Parasites from ' Candidatus Phytoplasma'.</title>
        <authorList>
            <person name="Kube M."/>
            <person name="Siewert C."/>
            <person name="Migdoll A.M."/>
            <person name="Duduk B."/>
            <person name="Holz S."/>
            <person name="Rabus R."/>
            <person name="Seemuller E."/>
            <person name="Mitrovic J."/>
            <person name="Muller I."/>
            <person name="Buttner C."/>
            <person name="Reinhardt R."/>
        </authorList>
    </citation>
    <scope>NUCLEOTIDE SEQUENCE [LARGE SCALE GENOMIC DNA]</scope>
    <source>
        <strain evidence="2">0502</strain>
    </source>
</reference>
<dbReference type="KEGG" id="abra:BN85309480"/>
<protein>
    <submittedName>
        <fullName evidence="1">Uncharacterized protein</fullName>
    </submittedName>
</protein>
<name>U4KT29_9MOLU</name>
<dbReference type="AlphaFoldDB" id="U4KT29"/>
<dbReference type="STRING" id="61635.BN85309480"/>
<sequence length="322" mass="36581">MIKKILLLSISFTLLTITLGASTFAWITITTVNRVEGIGINATLGNRLEMSLDGINYEQNLQGQAILDELSKLKLTDVTSYDGKTFYTGIQQNLKEAGKNRDYISLDFYFRSTSPYRNVYLYENVNVGAIYDTPPDEGTYFLSKGVDFRSKVTYQHSETRIVNAGETFKAFASNAVRVSFVEQKLNEQDLREEDSLLTTIYDPSENELRGFGKPYGGLAYYNQVTSRNLTPPKIIPETIYQLSKFAEYNPNLALGDESLLLRLIETNELDEYGRVYYKGLLTINIWLEGWDADMFDAILNDTIKIQLTFKPANSLTEINENL</sequence>
<dbReference type="HOGENOM" id="CLU_890318_0_0_14"/>
<dbReference type="RefSeq" id="WP_030004831.1">
    <property type="nucleotide sequence ID" value="NC_022549.1"/>
</dbReference>
<gene>
    <name evidence="1" type="ORF">BN85309480</name>
</gene>
<dbReference type="Proteomes" id="UP000032737">
    <property type="component" value="Chromosome"/>
</dbReference>
<proteinExistence type="predicted"/>